<dbReference type="Pfam" id="PF07748">
    <property type="entry name" value="Glyco_hydro_38C"/>
    <property type="match status" value="1"/>
</dbReference>
<keyword evidence="8" id="KW-1185">Reference proteome</keyword>
<dbReference type="Pfam" id="PF01074">
    <property type="entry name" value="Glyco_hydro_38N"/>
    <property type="match status" value="1"/>
</dbReference>
<accession>A0A2U1ASK8</accession>
<comment type="similarity">
    <text evidence="1">Belongs to the glycosyl hydrolase 38 family.</text>
</comment>
<keyword evidence="2" id="KW-0479">Metal-binding</keyword>
<dbReference type="GO" id="GO:0004559">
    <property type="term" value="F:alpha-mannosidase activity"/>
    <property type="evidence" value="ECO:0007669"/>
    <property type="project" value="InterPro"/>
</dbReference>
<evidence type="ECO:0000256" key="3">
    <source>
        <dbReference type="ARBA" id="ARBA00022801"/>
    </source>
</evidence>
<dbReference type="InterPro" id="IPR000602">
    <property type="entry name" value="Glyco_hydro_38_N"/>
</dbReference>
<dbReference type="PANTHER" id="PTHR46017:SF1">
    <property type="entry name" value="ALPHA-MANNOSIDASE 2C1"/>
    <property type="match status" value="1"/>
</dbReference>
<dbReference type="CDD" id="cd10789">
    <property type="entry name" value="GH38N_AMII_ER_cytosolic"/>
    <property type="match status" value="1"/>
</dbReference>
<evidence type="ECO:0000259" key="5">
    <source>
        <dbReference type="Pfam" id="PF01074"/>
    </source>
</evidence>
<dbReference type="Gene3D" id="3.20.110.10">
    <property type="entry name" value="Glycoside hydrolase 38, N terminal domain"/>
    <property type="match status" value="1"/>
</dbReference>
<dbReference type="InterPro" id="IPR011330">
    <property type="entry name" value="Glyco_hydro/deAcase_b/a-brl"/>
</dbReference>
<dbReference type="RefSeq" id="WP_116884744.1">
    <property type="nucleotide sequence ID" value="NZ_CABMMC010000002.1"/>
</dbReference>
<dbReference type="SUPFAM" id="SSF88713">
    <property type="entry name" value="Glycoside hydrolase/deacetylase"/>
    <property type="match status" value="1"/>
</dbReference>
<evidence type="ECO:0000313" key="7">
    <source>
        <dbReference type="EMBL" id="PVY39388.1"/>
    </source>
</evidence>
<proteinExistence type="inferred from homology"/>
<name>A0A2U1ASK8_9BACT</name>
<dbReference type="InterPro" id="IPR037094">
    <property type="entry name" value="Glyco_hydro_38_cen_sf"/>
</dbReference>
<dbReference type="OrthoDB" id="9772207at2"/>
<dbReference type="Gene3D" id="1.20.1270.50">
    <property type="entry name" value="Glycoside hydrolase family 38, central domain"/>
    <property type="match status" value="1"/>
</dbReference>
<feature type="domain" description="Glycosyl hydrolase family 38 C-terminal" evidence="6">
    <location>
        <begin position="464"/>
        <end position="638"/>
    </location>
</feature>
<evidence type="ECO:0000313" key="8">
    <source>
        <dbReference type="Proteomes" id="UP000245959"/>
    </source>
</evidence>
<dbReference type="GO" id="GO:0030246">
    <property type="term" value="F:carbohydrate binding"/>
    <property type="evidence" value="ECO:0007669"/>
    <property type="project" value="InterPro"/>
</dbReference>
<keyword evidence="4" id="KW-0326">Glycosidase</keyword>
<dbReference type="GO" id="GO:0006013">
    <property type="term" value="P:mannose metabolic process"/>
    <property type="evidence" value="ECO:0007669"/>
    <property type="project" value="InterPro"/>
</dbReference>
<dbReference type="GeneID" id="78296036"/>
<protein>
    <submittedName>
        <fullName evidence="7">Alpha mannosidase-like protein</fullName>
    </submittedName>
</protein>
<dbReference type="GO" id="GO:0046872">
    <property type="term" value="F:metal ion binding"/>
    <property type="evidence" value="ECO:0007669"/>
    <property type="project" value="UniProtKB-KW"/>
</dbReference>
<gene>
    <name evidence="7" type="ORF">C8D82_12163</name>
</gene>
<dbReference type="EMBL" id="QEKH01000021">
    <property type="protein sequence ID" value="PVY39388.1"/>
    <property type="molecule type" value="Genomic_DNA"/>
</dbReference>
<dbReference type="PANTHER" id="PTHR46017">
    <property type="entry name" value="ALPHA-MANNOSIDASE 2C1"/>
    <property type="match status" value="1"/>
</dbReference>
<keyword evidence="3" id="KW-0378">Hydrolase</keyword>
<evidence type="ECO:0000256" key="4">
    <source>
        <dbReference type="ARBA" id="ARBA00023295"/>
    </source>
</evidence>
<reference evidence="7 8" key="1">
    <citation type="submission" date="2018-04" db="EMBL/GenBank/DDBJ databases">
        <title>Genomic Encyclopedia of Type Strains, Phase IV (KMG-IV): sequencing the most valuable type-strain genomes for metagenomic binning, comparative biology and taxonomic classification.</title>
        <authorList>
            <person name="Goeker M."/>
        </authorList>
    </citation>
    <scope>NUCLEOTIDE SEQUENCE [LARGE SCALE GENOMIC DNA]</scope>
    <source>
        <strain evidence="7 8">DSM 14823</strain>
    </source>
</reference>
<dbReference type="SUPFAM" id="SSF88688">
    <property type="entry name" value="Families 57/38 glycoside transferase middle domain"/>
    <property type="match status" value="1"/>
</dbReference>
<dbReference type="InterPro" id="IPR027291">
    <property type="entry name" value="Glyco_hydro_38_N_sf"/>
</dbReference>
<evidence type="ECO:0000256" key="2">
    <source>
        <dbReference type="ARBA" id="ARBA00022723"/>
    </source>
</evidence>
<evidence type="ECO:0000259" key="6">
    <source>
        <dbReference type="Pfam" id="PF07748"/>
    </source>
</evidence>
<dbReference type="Proteomes" id="UP000245959">
    <property type="component" value="Unassembled WGS sequence"/>
</dbReference>
<dbReference type="Gene3D" id="2.70.98.30">
    <property type="entry name" value="Golgi alpha-mannosidase II, domain 4"/>
    <property type="match status" value="1"/>
</dbReference>
<dbReference type="SUPFAM" id="SSF74650">
    <property type="entry name" value="Galactose mutarotase-like"/>
    <property type="match status" value="1"/>
</dbReference>
<sequence>MAAKQIYAIGNSHLDPIWLWPRASGRSSMLNTVRSVVKLMEKFPDFKFSCSSADLYRWCEERDPGLFRRVVELVREGRWEPVGGWEVQSDAVITRLPILLKQAEIGQEYFRTRFGAAASIAYNVDTFGHTAMLPAILRQHDFTAYVYGRGQEHLPSVFRWIAADGSEVVAHHARDGYGTPQAMSREQFFDRIRDHHEHGDEFQTFFYGIGDHGGGVYARHLEWLNEARQEFPIRFATLAEFFADLKERKVELPEFRGEIAPAARGIYSACRPVKEAAARTVRHLLKAERLGAPAETLARPWREAAFAHFHDIMPGSSIRKALAEDVTSLLGAADFAATEYMDEELAASESAADLNFITEGGFQVWSPHPFPVVAPVAMDAFSDPNAVGEPFSSLIDRDGNCYPLQLLPGTTSYGPCLSPWGRLTAVLSLGASQEQFYAFSRRKAEPLENLGFAKQRELLARLRFPVLPDRNGVWGFTMTPYGVASEYAECTGIHEFADGPVCSILAATYRYRESSVHLELTAYRGIAEVGVRLAVNWHERFTCLKLGIQLAAQPDFLLTGNAGGITERYRWSCDYALRNVNGAWMRTPADSPEYAFTDFCQLHSGSEAVTVYAPDLYSCNLSDGMLGVTLLRPSRYADFVSFPSFEREGWMDLGFSYFSLWIDSDPAVVPEMLPRRASVRLLTPEVREITGHAPSEFANPHARPPLPELSGELVAESFSQEGTTVWNPSGEPAHCRYANEEIVLKPHEIRMISSGNIGKPQGN</sequence>
<dbReference type="AlphaFoldDB" id="A0A2U1ASK8"/>
<comment type="caution">
    <text evidence="7">The sequence shown here is derived from an EMBL/GenBank/DDBJ whole genome shotgun (WGS) entry which is preliminary data.</text>
</comment>
<feature type="domain" description="Glycoside hydrolase family 38 N-terminal" evidence="5">
    <location>
        <begin position="5"/>
        <end position="247"/>
    </location>
</feature>
<evidence type="ECO:0000256" key="1">
    <source>
        <dbReference type="ARBA" id="ARBA00009792"/>
    </source>
</evidence>
<dbReference type="InterPro" id="IPR011013">
    <property type="entry name" value="Gal_mutarotase_sf_dom"/>
</dbReference>
<dbReference type="InterPro" id="IPR011682">
    <property type="entry name" value="Glyco_hydro_38_C"/>
</dbReference>
<dbReference type="InterPro" id="IPR028995">
    <property type="entry name" value="Glyco_hydro_57/38_cen_sf"/>
</dbReference>
<dbReference type="GO" id="GO:0009313">
    <property type="term" value="P:oligosaccharide catabolic process"/>
    <property type="evidence" value="ECO:0007669"/>
    <property type="project" value="TreeGrafter"/>
</dbReference>
<organism evidence="7 8">
    <name type="scientific">Victivallis vadensis</name>
    <dbReference type="NCBI Taxonomy" id="172901"/>
    <lineage>
        <taxon>Bacteria</taxon>
        <taxon>Pseudomonadati</taxon>
        <taxon>Lentisphaerota</taxon>
        <taxon>Lentisphaeria</taxon>
        <taxon>Victivallales</taxon>
        <taxon>Victivallaceae</taxon>
        <taxon>Victivallis</taxon>
    </lineage>
</organism>